<comment type="similarity">
    <text evidence="2">Belongs to the EamA transporter family.</text>
</comment>
<sequence length="306" mass="33773">MSLKKKVIIADVSLVGIALGWGYSFVLTKDVLAEMTPLYFISTRFLLAALILLLFKWKGIRNMPKQMWKYGIASGTALWAGFILQTLGIELTTPGKAGVLTGTMVVIVPFLYFFWSKVAVQRGAVLGSLLTFLGLIILSWDGSWAGVNLGDILAFLCAFFFAIHVILVDRAYKKNESVDSLSFITIQLFIVGIFSLPFAVSLEPLPSLLSPYGSYAYTFDLLIGTLLAYIVQIKAQQYSPPTHVSLLLSLEAVFAFLLSWLLWGEALTFHTVLGISLILGGIFITEALDLFRKPRSLEELKQPSSV</sequence>
<dbReference type="AlphaFoldDB" id="A0A1B9AAE7"/>
<dbReference type="EMBL" id="MAYT01000032">
    <property type="protein sequence ID" value="OCA80814.1"/>
    <property type="molecule type" value="Genomic_DNA"/>
</dbReference>
<feature type="transmembrane region" description="Helical" evidence="7">
    <location>
        <begin position="269"/>
        <end position="291"/>
    </location>
</feature>
<feature type="domain" description="EamA" evidence="8">
    <location>
        <begin position="10"/>
        <end position="139"/>
    </location>
</feature>
<dbReference type="GO" id="GO:0005886">
    <property type="term" value="C:plasma membrane"/>
    <property type="evidence" value="ECO:0007669"/>
    <property type="project" value="UniProtKB-SubCell"/>
</dbReference>
<feature type="transmembrane region" description="Helical" evidence="7">
    <location>
        <begin position="152"/>
        <end position="168"/>
    </location>
</feature>
<evidence type="ECO:0000256" key="3">
    <source>
        <dbReference type="ARBA" id="ARBA00022475"/>
    </source>
</evidence>
<feature type="transmembrane region" description="Helical" evidence="7">
    <location>
        <begin position="67"/>
        <end position="85"/>
    </location>
</feature>
<dbReference type="SUPFAM" id="SSF103481">
    <property type="entry name" value="Multidrug resistance efflux transporter EmrE"/>
    <property type="match status" value="2"/>
</dbReference>
<keyword evidence="3" id="KW-1003">Cell membrane</keyword>
<feature type="transmembrane region" description="Helical" evidence="7">
    <location>
        <begin position="97"/>
        <end position="115"/>
    </location>
</feature>
<dbReference type="InterPro" id="IPR000620">
    <property type="entry name" value="EamA_dom"/>
</dbReference>
<feature type="transmembrane region" description="Helical" evidence="7">
    <location>
        <begin position="243"/>
        <end position="263"/>
    </location>
</feature>
<comment type="subcellular location">
    <subcellularLocation>
        <location evidence="1">Cell membrane</location>
        <topology evidence="1">Multi-pass membrane protein</topology>
    </subcellularLocation>
</comment>
<evidence type="ECO:0000256" key="6">
    <source>
        <dbReference type="ARBA" id="ARBA00023136"/>
    </source>
</evidence>
<evidence type="ECO:0000259" key="8">
    <source>
        <dbReference type="Pfam" id="PF00892"/>
    </source>
</evidence>
<dbReference type="RefSeq" id="WP_065412265.1">
    <property type="nucleotide sequence ID" value="NZ_MAYT01000032.1"/>
</dbReference>
<evidence type="ECO:0000256" key="5">
    <source>
        <dbReference type="ARBA" id="ARBA00022989"/>
    </source>
</evidence>
<feature type="transmembrane region" description="Helical" evidence="7">
    <location>
        <begin position="122"/>
        <end position="140"/>
    </location>
</feature>
<protein>
    <recommendedName>
        <fullName evidence="8">EamA domain-containing protein</fullName>
    </recommendedName>
</protein>
<gene>
    <name evidence="9" type="ORF">A8F95_17035</name>
</gene>
<evidence type="ECO:0000256" key="2">
    <source>
        <dbReference type="ARBA" id="ARBA00007362"/>
    </source>
</evidence>
<evidence type="ECO:0000256" key="7">
    <source>
        <dbReference type="SAM" id="Phobius"/>
    </source>
</evidence>
<dbReference type="PANTHER" id="PTHR42920">
    <property type="entry name" value="OS03G0707200 PROTEIN-RELATED"/>
    <property type="match status" value="1"/>
</dbReference>
<evidence type="ECO:0000313" key="9">
    <source>
        <dbReference type="EMBL" id="OCA80814.1"/>
    </source>
</evidence>
<accession>A0A1B9AAE7</accession>
<feature type="transmembrane region" description="Helical" evidence="7">
    <location>
        <begin position="212"/>
        <end position="231"/>
    </location>
</feature>
<reference evidence="10" key="1">
    <citation type="submission" date="2016-05" db="EMBL/GenBank/DDBJ databases">
        <authorList>
            <person name="Liu B."/>
            <person name="Wang J."/>
            <person name="Zhu Y."/>
            <person name="Liu G."/>
            <person name="Chen Q."/>
            <person name="Chen Z."/>
            <person name="Lan J."/>
            <person name="Che J."/>
            <person name="Ge C."/>
            <person name="Shi H."/>
            <person name="Pan Z."/>
            <person name="Liu X."/>
        </authorList>
    </citation>
    <scope>NUCLEOTIDE SEQUENCE [LARGE SCALE GENOMIC DNA]</scope>
    <source>
        <strain evidence="10">FJAT-27215</strain>
    </source>
</reference>
<dbReference type="Gene3D" id="1.10.3730.20">
    <property type="match status" value="1"/>
</dbReference>
<dbReference type="PANTHER" id="PTHR42920:SF5">
    <property type="entry name" value="EAMA DOMAIN-CONTAINING PROTEIN"/>
    <property type="match status" value="1"/>
</dbReference>
<feature type="domain" description="EamA" evidence="8">
    <location>
        <begin position="149"/>
        <end position="285"/>
    </location>
</feature>
<proteinExistence type="inferred from homology"/>
<feature type="transmembrane region" description="Helical" evidence="7">
    <location>
        <begin position="180"/>
        <end position="200"/>
    </location>
</feature>
<evidence type="ECO:0000313" key="10">
    <source>
        <dbReference type="Proteomes" id="UP000092578"/>
    </source>
</evidence>
<feature type="transmembrane region" description="Helical" evidence="7">
    <location>
        <begin position="38"/>
        <end position="55"/>
    </location>
</feature>
<dbReference type="InterPro" id="IPR051258">
    <property type="entry name" value="Diverse_Substrate_Transporter"/>
</dbReference>
<keyword evidence="5 7" id="KW-1133">Transmembrane helix</keyword>
<keyword evidence="6 7" id="KW-0472">Membrane</keyword>
<evidence type="ECO:0000256" key="4">
    <source>
        <dbReference type="ARBA" id="ARBA00022692"/>
    </source>
</evidence>
<name>A0A1B9AAE7_9BACI</name>
<dbReference type="InterPro" id="IPR037185">
    <property type="entry name" value="EmrE-like"/>
</dbReference>
<keyword evidence="10" id="KW-1185">Reference proteome</keyword>
<evidence type="ECO:0000256" key="1">
    <source>
        <dbReference type="ARBA" id="ARBA00004651"/>
    </source>
</evidence>
<keyword evidence="4 7" id="KW-0812">Transmembrane</keyword>
<feature type="transmembrane region" description="Helical" evidence="7">
    <location>
        <begin position="7"/>
        <end position="26"/>
    </location>
</feature>
<comment type="caution">
    <text evidence="9">The sequence shown here is derived from an EMBL/GenBank/DDBJ whole genome shotgun (WGS) entry which is preliminary data.</text>
</comment>
<dbReference type="Proteomes" id="UP000092578">
    <property type="component" value="Unassembled WGS sequence"/>
</dbReference>
<organism evidence="9 10">
    <name type="scientific">Pseudobacillus wudalianchiensis</name>
    <dbReference type="NCBI Taxonomy" id="1743143"/>
    <lineage>
        <taxon>Bacteria</taxon>
        <taxon>Bacillati</taxon>
        <taxon>Bacillota</taxon>
        <taxon>Bacilli</taxon>
        <taxon>Bacillales</taxon>
        <taxon>Bacillaceae</taxon>
        <taxon>Pseudobacillus</taxon>
    </lineage>
</organism>
<dbReference type="Pfam" id="PF00892">
    <property type="entry name" value="EamA"/>
    <property type="match status" value="2"/>
</dbReference>